<dbReference type="InterPro" id="IPR020103">
    <property type="entry name" value="PsdUridine_synth_cat_dom_sf"/>
</dbReference>
<dbReference type="EC" id="5.4.99.12" evidence="4"/>
<evidence type="ECO:0000259" key="5">
    <source>
        <dbReference type="Pfam" id="PF01416"/>
    </source>
</evidence>
<dbReference type="GO" id="GO:0160147">
    <property type="term" value="F:tRNA pseudouridine(38-40) synthase activity"/>
    <property type="evidence" value="ECO:0007669"/>
    <property type="project" value="UniProtKB-EC"/>
</dbReference>
<evidence type="ECO:0000256" key="2">
    <source>
        <dbReference type="ARBA" id="ARBA00022694"/>
    </source>
</evidence>
<proteinExistence type="inferred from homology"/>
<sequence length="128" mass="14044">MLGRFAWRPRARLAPEALDRATRAIEGERDCTSFQGAGSSPANPLCRIARARWRTWEGGLALDIVADHFLYHMVRNVVGTALAAARDPEPAVAMEHVLAARDRRRGGVTAPAHGLCLEEVFYAPEGRP</sequence>
<feature type="domain" description="Pseudouridine synthase I TruA alpha/beta" evidence="5">
    <location>
        <begin position="21"/>
        <end position="122"/>
    </location>
</feature>
<dbReference type="PANTHER" id="PTHR11142:SF0">
    <property type="entry name" value="TRNA PSEUDOURIDINE SYNTHASE-LIKE 1"/>
    <property type="match status" value="1"/>
</dbReference>
<dbReference type="PANTHER" id="PTHR11142">
    <property type="entry name" value="PSEUDOURIDYLATE SYNTHASE"/>
    <property type="match status" value="1"/>
</dbReference>
<dbReference type="Pfam" id="PF01416">
    <property type="entry name" value="PseudoU_synth_1"/>
    <property type="match status" value="1"/>
</dbReference>
<protein>
    <recommendedName>
        <fullName evidence="4">tRNA pseudouridine synthase</fullName>
        <ecNumber evidence="4">5.4.99.12</ecNumber>
    </recommendedName>
</protein>
<keyword evidence="3 4" id="KW-0413">Isomerase</keyword>
<dbReference type="SUPFAM" id="SSF55120">
    <property type="entry name" value="Pseudouridine synthase"/>
    <property type="match status" value="1"/>
</dbReference>
<dbReference type="GO" id="GO:0031119">
    <property type="term" value="P:tRNA pseudouridine synthesis"/>
    <property type="evidence" value="ECO:0007669"/>
    <property type="project" value="TreeGrafter"/>
</dbReference>
<comment type="catalytic activity">
    <reaction evidence="4">
        <text>uridine(38/39/40) in tRNA = pseudouridine(38/39/40) in tRNA</text>
        <dbReference type="Rhea" id="RHEA:22376"/>
        <dbReference type="Rhea" id="RHEA-COMP:10085"/>
        <dbReference type="Rhea" id="RHEA-COMP:10087"/>
        <dbReference type="ChEBI" id="CHEBI:65314"/>
        <dbReference type="ChEBI" id="CHEBI:65315"/>
        <dbReference type="EC" id="5.4.99.12"/>
    </reaction>
</comment>
<evidence type="ECO:0000256" key="3">
    <source>
        <dbReference type="ARBA" id="ARBA00023235"/>
    </source>
</evidence>
<dbReference type="InterPro" id="IPR001406">
    <property type="entry name" value="PsdUridine_synth_TruA"/>
</dbReference>
<evidence type="ECO:0000256" key="1">
    <source>
        <dbReference type="ARBA" id="ARBA00009375"/>
    </source>
</evidence>
<dbReference type="EMBL" id="VBOS01000461">
    <property type="protein sequence ID" value="TMQ49028.1"/>
    <property type="molecule type" value="Genomic_DNA"/>
</dbReference>
<dbReference type="AlphaFoldDB" id="A0A538SCD1"/>
<dbReference type="Gene3D" id="3.30.70.660">
    <property type="entry name" value="Pseudouridine synthase I, catalytic domain, C-terminal subdomain"/>
    <property type="match status" value="1"/>
</dbReference>
<comment type="caution">
    <text evidence="6">The sequence shown here is derived from an EMBL/GenBank/DDBJ whole genome shotgun (WGS) entry which is preliminary data.</text>
</comment>
<organism evidence="6 7">
    <name type="scientific">Eiseniibacteriota bacterium</name>
    <dbReference type="NCBI Taxonomy" id="2212470"/>
    <lineage>
        <taxon>Bacteria</taxon>
        <taxon>Candidatus Eiseniibacteriota</taxon>
    </lineage>
</organism>
<keyword evidence="2 4" id="KW-0819">tRNA processing</keyword>
<evidence type="ECO:0000313" key="6">
    <source>
        <dbReference type="EMBL" id="TMQ49028.1"/>
    </source>
</evidence>
<name>A0A538SCD1_UNCEI</name>
<dbReference type="InterPro" id="IPR020097">
    <property type="entry name" value="PsdUridine_synth_TruA_a/b_dom"/>
</dbReference>
<comment type="similarity">
    <text evidence="1 4">Belongs to the tRNA pseudouridine synthase TruA family.</text>
</comment>
<evidence type="ECO:0000256" key="4">
    <source>
        <dbReference type="RuleBase" id="RU003792"/>
    </source>
</evidence>
<dbReference type="Proteomes" id="UP000317716">
    <property type="component" value="Unassembled WGS sequence"/>
</dbReference>
<dbReference type="GO" id="GO:0003723">
    <property type="term" value="F:RNA binding"/>
    <property type="evidence" value="ECO:0007669"/>
    <property type="project" value="InterPro"/>
</dbReference>
<evidence type="ECO:0000313" key="7">
    <source>
        <dbReference type="Proteomes" id="UP000317716"/>
    </source>
</evidence>
<dbReference type="InterPro" id="IPR020095">
    <property type="entry name" value="PsdUridine_synth_TruA_C"/>
</dbReference>
<reference evidence="6 7" key="1">
    <citation type="journal article" date="2019" name="Nat. Microbiol.">
        <title>Mediterranean grassland soil C-N compound turnover is dependent on rainfall and depth, and is mediated by genomically divergent microorganisms.</title>
        <authorList>
            <person name="Diamond S."/>
            <person name="Andeer P.F."/>
            <person name="Li Z."/>
            <person name="Crits-Christoph A."/>
            <person name="Burstein D."/>
            <person name="Anantharaman K."/>
            <person name="Lane K.R."/>
            <person name="Thomas B.C."/>
            <person name="Pan C."/>
            <person name="Northen T.R."/>
            <person name="Banfield J.F."/>
        </authorList>
    </citation>
    <scope>NUCLEOTIDE SEQUENCE [LARGE SCALE GENOMIC DNA]</scope>
    <source>
        <strain evidence="6">WS_2</strain>
    </source>
</reference>
<accession>A0A538SCD1</accession>
<gene>
    <name evidence="6" type="ORF">E6K72_12615</name>
</gene>